<keyword evidence="1" id="KW-0812">Transmembrane</keyword>
<dbReference type="RefSeq" id="WP_187083441.1">
    <property type="nucleotide sequence ID" value="NZ_JACORU010000008.1"/>
</dbReference>
<keyword evidence="1" id="KW-1133">Transmembrane helix</keyword>
<name>A0A923S3Z1_9BURK</name>
<comment type="caution">
    <text evidence="3">The sequence shown here is derived from an EMBL/GenBank/DDBJ whole genome shotgun (WGS) entry which is preliminary data.</text>
</comment>
<protein>
    <submittedName>
        <fullName evidence="3">DUF2157 domain-containing protein</fullName>
    </submittedName>
</protein>
<feature type="transmembrane region" description="Helical" evidence="1">
    <location>
        <begin position="237"/>
        <end position="253"/>
    </location>
</feature>
<dbReference type="Pfam" id="PF09925">
    <property type="entry name" value="DUF2157"/>
    <property type="match status" value="1"/>
</dbReference>
<evidence type="ECO:0000256" key="1">
    <source>
        <dbReference type="SAM" id="Phobius"/>
    </source>
</evidence>
<feature type="transmembrane region" description="Helical" evidence="1">
    <location>
        <begin position="179"/>
        <end position="198"/>
    </location>
</feature>
<feature type="transmembrane region" description="Helical" evidence="1">
    <location>
        <begin position="41"/>
        <end position="62"/>
    </location>
</feature>
<feature type="transmembrane region" description="Helical" evidence="1">
    <location>
        <begin position="74"/>
        <end position="90"/>
    </location>
</feature>
<reference evidence="3" key="1">
    <citation type="submission" date="2020-08" db="EMBL/GenBank/DDBJ databases">
        <title>Ramlibacter sp. GTP1 16S ribosomal RNA gene genome sequencing and assembly.</title>
        <authorList>
            <person name="Kang M."/>
        </authorList>
    </citation>
    <scope>NUCLEOTIDE SEQUENCE</scope>
    <source>
        <strain evidence="3">GTP1</strain>
    </source>
</reference>
<dbReference type="InterPro" id="IPR018677">
    <property type="entry name" value="DUF2157"/>
</dbReference>
<keyword evidence="4" id="KW-1185">Reference proteome</keyword>
<organism evidence="3 4">
    <name type="scientific">Ramlibacter albus</name>
    <dbReference type="NCBI Taxonomy" id="2079448"/>
    <lineage>
        <taxon>Bacteria</taxon>
        <taxon>Pseudomonadati</taxon>
        <taxon>Pseudomonadota</taxon>
        <taxon>Betaproteobacteria</taxon>
        <taxon>Burkholderiales</taxon>
        <taxon>Comamonadaceae</taxon>
        <taxon>Ramlibacter</taxon>
    </lineage>
</organism>
<proteinExistence type="predicted"/>
<feature type="transmembrane region" description="Helical" evidence="1">
    <location>
        <begin position="204"/>
        <end position="230"/>
    </location>
</feature>
<feature type="transmembrane region" description="Helical" evidence="1">
    <location>
        <begin position="259"/>
        <end position="278"/>
    </location>
</feature>
<feature type="domain" description="DUF2157" evidence="2">
    <location>
        <begin position="9"/>
        <end position="147"/>
    </location>
</feature>
<keyword evidence="1" id="KW-0472">Membrane</keyword>
<dbReference type="AlphaFoldDB" id="A0A923S3Z1"/>
<feature type="transmembrane region" description="Helical" evidence="1">
    <location>
        <begin position="290"/>
        <end position="311"/>
    </location>
</feature>
<accession>A0A923S3Z1</accession>
<evidence type="ECO:0000313" key="4">
    <source>
        <dbReference type="Proteomes" id="UP000596827"/>
    </source>
</evidence>
<dbReference type="Proteomes" id="UP000596827">
    <property type="component" value="Unassembled WGS sequence"/>
</dbReference>
<gene>
    <name evidence="3" type="ORF">H8R02_20990</name>
</gene>
<feature type="transmembrane region" description="Helical" evidence="1">
    <location>
        <begin position="126"/>
        <end position="142"/>
    </location>
</feature>
<feature type="transmembrane region" description="Helical" evidence="1">
    <location>
        <begin position="148"/>
        <end position="167"/>
    </location>
</feature>
<evidence type="ECO:0000259" key="2">
    <source>
        <dbReference type="Pfam" id="PF09925"/>
    </source>
</evidence>
<dbReference type="EMBL" id="JACORU010000008">
    <property type="protein sequence ID" value="MBC5766955.1"/>
    <property type="molecule type" value="Genomic_DNA"/>
</dbReference>
<feature type="transmembrane region" description="Helical" evidence="1">
    <location>
        <begin position="96"/>
        <end position="114"/>
    </location>
</feature>
<evidence type="ECO:0000313" key="3">
    <source>
        <dbReference type="EMBL" id="MBC5766955.1"/>
    </source>
</evidence>
<sequence>MNLRLALYDWVGRYGLDRARGDALFRIAGYDSEPAAVARRFWPVVAVLAGALAGFGVILWIAANWNDFGRMGRFALLQGALVAFCIGAAWRPRLRAPLALAAMLCIGALFAYFGQTYQTGADTWQLFAVWALLALPLCLGARSDVLWAPWSMVVVAGISAWVHAHIGHRWRVEPQDFDVYSIGWVMAGVLVAALGRGLRRFTGAGIWSLRTAGTLTIAMVTMTAIGGLFASRVAPQFVLALGLLGVAAGVLAMRQWFDVFLLSGVALAIDTLLVAGLVRWIVDSRVGEPIGLLTFIGLFAAGLLAVSVSAITRLARRYG</sequence>